<keyword evidence="2" id="KW-1185">Reference proteome</keyword>
<organism evidence="1 2">
    <name type="scientific">Infirmifilum uzonense</name>
    <dbReference type="NCBI Taxonomy" id="1550241"/>
    <lineage>
        <taxon>Archaea</taxon>
        <taxon>Thermoproteota</taxon>
        <taxon>Thermoprotei</taxon>
        <taxon>Thermofilales</taxon>
        <taxon>Thermofilaceae</taxon>
        <taxon>Infirmifilum</taxon>
    </lineage>
</organism>
<dbReference type="GeneID" id="25402023"/>
<dbReference type="HOGENOM" id="CLU_2178026_0_0_2"/>
<sequence length="109" mass="11715">MDRLIAGLAFIIALGAALAVFRPPSPDRCSDARRLARDVQAALHGAVVEGVYYLPPTTVNATGLYCWECLAAARVATANSTTLQGRVRLLVYSDRSGSEAVVIFKYSKQ</sequence>
<dbReference type="EMBL" id="CP009961">
    <property type="protein sequence ID" value="AKG39084.1"/>
    <property type="molecule type" value="Genomic_DNA"/>
</dbReference>
<dbReference type="KEGG" id="thf:MA03_07290"/>
<evidence type="ECO:0000313" key="1">
    <source>
        <dbReference type="EMBL" id="AKG39084.1"/>
    </source>
</evidence>
<proteinExistence type="predicted"/>
<evidence type="ECO:0000313" key="2">
    <source>
        <dbReference type="Proteomes" id="UP000067434"/>
    </source>
</evidence>
<gene>
    <name evidence="1" type="ORF">MA03_07290</name>
</gene>
<dbReference type="PATRIC" id="fig|1550241.5.peg.1508"/>
<dbReference type="STRING" id="1550241.MA03_07290"/>
<name>A0A0F7FJA2_9CREN</name>
<dbReference type="RefSeq" id="WP_052884620.1">
    <property type="nucleotide sequence ID" value="NZ_CP009961.1"/>
</dbReference>
<accession>A0A0F7FJA2</accession>
<dbReference type="AlphaFoldDB" id="A0A0F7FJA2"/>
<reference evidence="1 2" key="1">
    <citation type="journal article" date="2015" name="Stand. Genomic Sci.">
        <title>Complete genome sequence of and proposal of Thermofilum uzonense sp. nov. a novel hyperthermophilic crenarchaeon and emended description of the genus Thermofilum.</title>
        <authorList>
            <person name="Toshchakov S.V."/>
            <person name="Korzhenkov A.A."/>
            <person name="Samarov N.I."/>
            <person name="Mazunin I.O."/>
            <person name="Mozhey O.I."/>
            <person name="Shmyr I.S."/>
            <person name="Derbikova K.S."/>
            <person name="Taranov E.A."/>
            <person name="Dominova I.N."/>
            <person name="Bonch-Osmolovskaya E.A."/>
            <person name="Patrushev M.V."/>
            <person name="Podosokorskaya O.A."/>
            <person name="Kublanov I.V."/>
        </authorList>
    </citation>
    <scope>NUCLEOTIDE SEQUENCE [LARGE SCALE GENOMIC DNA]</scope>
    <source>
        <strain evidence="1 2">1807-2</strain>
    </source>
</reference>
<protein>
    <submittedName>
        <fullName evidence="1">Uncharacterized protein</fullName>
    </submittedName>
</protein>
<dbReference type="Proteomes" id="UP000067434">
    <property type="component" value="Chromosome"/>
</dbReference>